<sequence>MNIHNEAANQSAPNFISGRVRLWNSEHTGGHRWNGGLVWGVNWKTSWVF</sequence>
<accession>A0A0E9SFN6</accession>
<proteinExistence type="predicted"/>
<dbReference type="AlphaFoldDB" id="A0A0E9SFN6"/>
<protein>
    <submittedName>
        <fullName evidence="1">Uncharacterized protein</fullName>
    </submittedName>
</protein>
<dbReference type="EMBL" id="GBXM01069284">
    <property type="protein sequence ID" value="JAH39293.1"/>
    <property type="molecule type" value="Transcribed_RNA"/>
</dbReference>
<reference evidence="1" key="1">
    <citation type="submission" date="2014-11" db="EMBL/GenBank/DDBJ databases">
        <authorList>
            <person name="Amaro Gonzalez C."/>
        </authorList>
    </citation>
    <scope>NUCLEOTIDE SEQUENCE</scope>
</reference>
<reference evidence="1" key="2">
    <citation type="journal article" date="2015" name="Fish Shellfish Immunol.">
        <title>Early steps in the European eel (Anguilla anguilla)-Vibrio vulnificus interaction in the gills: Role of the RtxA13 toxin.</title>
        <authorList>
            <person name="Callol A."/>
            <person name="Pajuelo D."/>
            <person name="Ebbesson L."/>
            <person name="Teles M."/>
            <person name="MacKenzie S."/>
            <person name="Amaro C."/>
        </authorList>
    </citation>
    <scope>NUCLEOTIDE SEQUENCE</scope>
</reference>
<name>A0A0E9SFN6_ANGAN</name>
<organism evidence="1">
    <name type="scientific">Anguilla anguilla</name>
    <name type="common">European freshwater eel</name>
    <name type="synonym">Muraena anguilla</name>
    <dbReference type="NCBI Taxonomy" id="7936"/>
    <lineage>
        <taxon>Eukaryota</taxon>
        <taxon>Metazoa</taxon>
        <taxon>Chordata</taxon>
        <taxon>Craniata</taxon>
        <taxon>Vertebrata</taxon>
        <taxon>Euteleostomi</taxon>
        <taxon>Actinopterygii</taxon>
        <taxon>Neopterygii</taxon>
        <taxon>Teleostei</taxon>
        <taxon>Anguilliformes</taxon>
        <taxon>Anguillidae</taxon>
        <taxon>Anguilla</taxon>
    </lineage>
</organism>
<evidence type="ECO:0000313" key="1">
    <source>
        <dbReference type="EMBL" id="JAH39293.1"/>
    </source>
</evidence>